<sequence>MAAMSETATIAPIEGGWLVRSPKGAEVVVEDIRFATFDIARLIDPARWYEIAGDLVLVDTSGTPVHAFTLFFDWNNDDSRLSAVTDGAPPEGCRWYSAGPGLHCLRPGATKLDAIAVLAAELRENYEVTVDFGYEKDEWDNQPDRIAHLLLNAINRAESSGVDKNQLMRFIATVLGPREPTGAVGGAA</sequence>
<organism evidence="1 2">
    <name type="scientific">Nocardia alba</name>
    <dbReference type="NCBI Taxonomy" id="225051"/>
    <lineage>
        <taxon>Bacteria</taxon>
        <taxon>Bacillati</taxon>
        <taxon>Actinomycetota</taxon>
        <taxon>Actinomycetes</taxon>
        <taxon>Mycobacteriales</taxon>
        <taxon>Nocardiaceae</taxon>
        <taxon>Nocardia</taxon>
    </lineage>
</organism>
<accession>A0A4R1F8I0</accession>
<dbReference type="EMBL" id="SMFR01000007">
    <property type="protein sequence ID" value="TCJ90253.1"/>
    <property type="molecule type" value="Genomic_DNA"/>
</dbReference>
<gene>
    <name evidence="1" type="ORF">DFR71_6144</name>
</gene>
<reference evidence="1 2" key="1">
    <citation type="submission" date="2019-03" db="EMBL/GenBank/DDBJ databases">
        <title>Genomic Encyclopedia of Type Strains, Phase IV (KMG-IV): sequencing the most valuable type-strain genomes for metagenomic binning, comparative biology and taxonomic classification.</title>
        <authorList>
            <person name="Goeker M."/>
        </authorList>
    </citation>
    <scope>NUCLEOTIDE SEQUENCE [LARGE SCALE GENOMIC DNA]</scope>
    <source>
        <strain evidence="1 2">DSM 44684</strain>
    </source>
</reference>
<name>A0A4R1F8I0_9NOCA</name>
<comment type="caution">
    <text evidence="1">The sequence shown here is derived from an EMBL/GenBank/DDBJ whole genome shotgun (WGS) entry which is preliminary data.</text>
</comment>
<protein>
    <submittedName>
        <fullName evidence="1">Uncharacterized protein</fullName>
    </submittedName>
</protein>
<evidence type="ECO:0000313" key="2">
    <source>
        <dbReference type="Proteomes" id="UP000294856"/>
    </source>
</evidence>
<evidence type="ECO:0000313" key="1">
    <source>
        <dbReference type="EMBL" id="TCJ90253.1"/>
    </source>
</evidence>
<proteinExistence type="predicted"/>
<dbReference type="AlphaFoldDB" id="A0A4R1F8I0"/>
<dbReference type="Proteomes" id="UP000294856">
    <property type="component" value="Unassembled WGS sequence"/>
</dbReference>
<keyword evidence="2" id="KW-1185">Reference proteome</keyword>